<feature type="region of interest" description="Disordered" evidence="2">
    <location>
        <begin position="1"/>
        <end position="52"/>
    </location>
</feature>
<feature type="compositionally biased region" description="Low complexity" evidence="2">
    <location>
        <begin position="1696"/>
        <end position="1710"/>
    </location>
</feature>
<name>A0AAV2BLI5_9ARAC</name>
<feature type="region of interest" description="Disordered" evidence="2">
    <location>
        <begin position="238"/>
        <end position="276"/>
    </location>
</feature>
<dbReference type="EMBL" id="CAXIEN010000405">
    <property type="protein sequence ID" value="CAL1296832.1"/>
    <property type="molecule type" value="Genomic_DNA"/>
</dbReference>
<feature type="region of interest" description="Disordered" evidence="2">
    <location>
        <begin position="72"/>
        <end position="97"/>
    </location>
</feature>
<feature type="region of interest" description="Disordered" evidence="2">
    <location>
        <begin position="1813"/>
        <end position="1844"/>
    </location>
</feature>
<feature type="compositionally biased region" description="Basic and acidic residues" evidence="2">
    <location>
        <begin position="1337"/>
        <end position="1353"/>
    </location>
</feature>
<feature type="compositionally biased region" description="Basic and acidic residues" evidence="2">
    <location>
        <begin position="209"/>
        <end position="220"/>
    </location>
</feature>
<feature type="region of interest" description="Disordered" evidence="2">
    <location>
        <begin position="569"/>
        <end position="598"/>
    </location>
</feature>
<feature type="region of interest" description="Disordered" evidence="2">
    <location>
        <begin position="1105"/>
        <end position="1156"/>
    </location>
</feature>
<gene>
    <name evidence="3" type="ORF">LARSCL_LOCUS19959</name>
</gene>
<feature type="compositionally biased region" description="Basic and acidic residues" evidence="2">
    <location>
        <begin position="1138"/>
        <end position="1147"/>
    </location>
</feature>
<feature type="compositionally biased region" description="Polar residues" evidence="2">
    <location>
        <begin position="83"/>
        <end position="92"/>
    </location>
</feature>
<evidence type="ECO:0000313" key="4">
    <source>
        <dbReference type="Proteomes" id="UP001497382"/>
    </source>
</evidence>
<accession>A0AAV2BLI5</accession>
<dbReference type="Proteomes" id="UP001497382">
    <property type="component" value="Unassembled WGS sequence"/>
</dbReference>
<keyword evidence="4" id="KW-1185">Reference proteome</keyword>
<feature type="region of interest" description="Disordered" evidence="2">
    <location>
        <begin position="1894"/>
        <end position="1930"/>
    </location>
</feature>
<feature type="compositionally biased region" description="Basic and acidic residues" evidence="2">
    <location>
        <begin position="577"/>
        <end position="598"/>
    </location>
</feature>
<feature type="coiled-coil region" evidence="1">
    <location>
        <begin position="816"/>
        <end position="850"/>
    </location>
</feature>
<feature type="region of interest" description="Disordered" evidence="2">
    <location>
        <begin position="476"/>
        <end position="503"/>
    </location>
</feature>
<evidence type="ECO:0000256" key="2">
    <source>
        <dbReference type="SAM" id="MobiDB-lite"/>
    </source>
</evidence>
<feature type="coiled-coil region" evidence="1">
    <location>
        <begin position="606"/>
        <end position="640"/>
    </location>
</feature>
<feature type="region of interest" description="Disordered" evidence="2">
    <location>
        <begin position="1458"/>
        <end position="1512"/>
    </location>
</feature>
<proteinExistence type="predicted"/>
<evidence type="ECO:0000256" key="1">
    <source>
        <dbReference type="SAM" id="Coils"/>
    </source>
</evidence>
<feature type="compositionally biased region" description="Basic and acidic residues" evidence="2">
    <location>
        <begin position="1813"/>
        <end position="1837"/>
    </location>
</feature>
<feature type="region of interest" description="Disordered" evidence="2">
    <location>
        <begin position="314"/>
        <end position="352"/>
    </location>
</feature>
<feature type="compositionally biased region" description="Basic and acidic residues" evidence="2">
    <location>
        <begin position="742"/>
        <end position="754"/>
    </location>
</feature>
<feature type="region of interest" description="Disordered" evidence="2">
    <location>
        <begin position="1537"/>
        <end position="1573"/>
    </location>
</feature>
<feature type="region of interest" description="Disordered" evidence="2">
    <location>
        <begin position="784"/>
        <end position="803"/>
    </location>
</feature>
<evidence type="ECO:0000313" key="3">
    <source>
        <dbReference type="EMBL" id="CAL1296832.1"/>
    </source>
</evidence>
<feature type="region of interest" description="Disordered" evidence="2">
    <location>
        <begin position="735"/>
        <end position="755"/>
    </location>
</feature>
<feature type="compositionally biased region" description="Basic and acidic residues" evidence="2">
    <location>
        <begin position="1"/>
        <end position="20"/>
    </location>
</feature>
<comment type="caution">
    <text evidence="3">The sequence shown here is derived from an EMBL/GenBank/DDBJ whole genome shotgun (WGS) entry which is preliminary data.</text>
</comment>
<feature type="compositionally biased region" description="Polar residues" evidence="2">
    <location>
        <begin position="1487"/>
        <end position="1512"/>
    </location>
</feature>
<feature type="compositionally biased region" description="Basic and acidic residues" evidence="2">
    <location>
        <begin position="357"/>
        <end position="368"/>
    </location>
</feature>
<feature type="region of interest" description="Disordered" evidence="2">
    <location>
        <begin position="151"/>
        <end position="220"/>
    </location>
</feature>
<feature type="region of interest" description="Disordered" evidence="2">
    <location>
        <begin position="1659"/>
        <end position="1799"/>
    </location>
</feature>
<feature type="compositionally biased region" description="Basic and acidic residues" evidence="2">
    <location>
        <begin position="334"/>
        <end position="352"/>
    </location>
</feature>
<protein>
    <submittedName>
        <fullName evidence="3">Uncharacterized protein</fullName>
    </submittedName>
</protein>
<feature type="compositionally biased region" description="Polar residues" evidence="2">
    <location>
        <begin position="1744"/>
        <end position="1756"/>
    </location>
</feature>
<reference evidence="3 4" key="1">
    <citation type="submission" date="2024-04" db="EMBL/GenBank/DDBJ databases">
        <authorList>
            <person name="Rising A."/>
            <person name="Reimegard J."/>
            <person name="Sonavane S."/>
            <person name="Akerstrom W."/>
            <person name="Nylinder S."/>
            <person name="Hedman E."/>
            <person name="Kallberg Y."/>
        </authorList>
    </citation>
    <scope>NUCLEOTIDE SEQUENCE [LARGE SCALE GENOMIC DNA]</scope>
</reference>
<feature type="compositionally biased region" description="Polar residues" evidence="2">
    <location>
        <begin position="1674"/>
        <end position="1689"/>
    </location>
</feature>
<feature type="region of interest" description="Disordered" evidence="2">
    <location>
        <begin position="1323"/>
        <end position="1373"/>
    </location>
</feature>
<feature type="region of interest" description="Disordered" evidence="2">
    <location>
        <begin position="413"/>
        <end position="444"/>
    </location>
</feature>
<feature type="compositionally biased region" description="Basic and acidic residues" evidence="2">
    <location>
        <begin position="1474"/>
        <end position="1486"/>
    </location>
</feature>
<feature type="compositionally biased region" description="Basic residues" evidence="2">
    <location>
        <begin position="1109"/>
        <end position="1124"/>
    </location>
</feature>
<feature type="region of interest" description="Disordered" evidence="2">
    <location>
        <begin position="1000"/>
        <end position="1036"/>
    </location>
</feature>
<feature type="compositionally biased region" description="Basic and acidic residues" evidence="2">
    <location>
        <begin position="1562"/>
        <end position="1573"/>
    </location>
</feature>
<feature type="region of interest" description="Disordered" evidence="2">
    <location>
        <begin position="1603"/>
        <end position="1624"/>
    </location>
</feature>
<sequence>MEKANPERKSESMSRSHSQEVLDSSSASSVSVFADHLDGQNRNCQKTGEYSPRASMDEALKSEAAFIQYLSSIPPSEHHRSADSMTTRTRSPAAQPAVSKVGLDHLDNLCKLMEQLSELRDTNSKLQKRVQYLEDLKTLHDMHKEICEAGEYASEETDKPGPYPLTKSATESSCPRKEGGYSRSPSKYLSRRSRQQQPESQRRGRSKSVGHENLNEDSKSRRLFPNWSRVKEAFGWESERKNSIKAKSESGNNLTTRRRSDESSRQTYRHPGSPTWYQNYPSIHSSVEDIHEEFEGRWKKMSVVSEKYSEHLDIPHEALRRQKSTPSPGSEKIPSCRDTDMKPKSFTIERDSYRSQDFSKFEKEDGKRGKSPWGRVKTIIERHRDSIKRRSLRHEPSATDLATAFNKIAEDSLDFKDDPDDLELTSKPSGTARPSRRKANKPGLIVLEPEVEQGCPRTPNSSPVLQRKSKWTRMTKALKGKREGEKDSVSTPTSPNNQLDGHFTFDAIDERSPSPYGEDREMTRVGSDSHVHQLALAVPPTELMIQLQRNLSEDFHRKIQEWDRMRACGNTSCSPQWDRKPSDTWKSRKKSERPEDKAVKPKIKDLTWLEKELQKVEKEKQRLSKERLKYEQRAMRLEKLRETVLGASNNKREVLVKTSAGEFRFEGISDAFTKKLYEWETKRGVGMEYSTIALLNSSKLMSQGGSSGTMQRMLSKSESSIADFGLNSSNSLPSVKLSDSADGDRQNHLSRADSEPDLSTLTAAFGSNLAASASMHQTRDFLEDEIASPDGLKDSDDDLEKERKGSETYYSLLEENVLLLDRLKEKEDICRRLEKDLEILDEKMEEMNTHHSKETQRYREKLWELHQQGASPREVLCCRRTMEQLRQRIEALERWTRKLRSERETVEVNFRHHSKEQESMTLDLLERMRELQVVGSSTAESESRPFSRLDSDAIERLQDISSQLAKQTHDLQETLCRKTRQIRQLKWELLHRDLSTVKMETERHSHSAQKKRSKYAHWRSRSSEEPCSVSPQKSDPIDPTVATADTYCISSSVEEFQATDLAHTVQQLSEEVQKLTCATSTASLTKCCQDENVYTSVTITPKDFETSRSHKKVSIKPASKRITVRRNSADNSSLLSTDDSRLRERSSSHSGDSSDEYYSRVCYSAGAKANVPNNSEAERLLMSYGENPPRTQRKKKLQKVSKLNSSLGRRRSNTFHTNRDLQKPTIIENVPQKCHSFRVPRENYNEGTPIIKTPYFRRKLQTPNSTVRTHSDHGSSMKMFQENLSFRVEADKDFRNEHKNIIREAASDSKIPLILKVRKFPDSSGEKANRKLPVRSMSDKTKSEAATEKENLQKRRSKKRLKAPNLSAPLKDDSITPDVIESLIQEDSLQSNRLKTILNQKDPGSSKKKSEASPSEIHNDKTEIPTITIQFPKRKHRKPLNIDEGTIDEQSVTIVVPKKRSLSSECDSSISESSPREEPKMQHSDKTTNSSESSVQKNLLAPSNTDPLLLSSTSRNNASSIGNIQLMTLVSLESFDNPFDPNKTPAQKDLKQNESQARKRKAQDGEVSDKNSPTEEMFDMLNAGQQQSFRDEFRNLAKSSTTAIEHGNLENTPPPTNYIKSPSAPQLDWRKTCAKKISRSGAPNVRTLIERYNQKVVEIQTGKSPSSSNVSSPTTLRKTSTPVNSSCPQQFVPHFSSTPNTPTTSPSHTSLDFKTRDFPRSPPSSPSSVARSEALKKAREQFIASPQLSIQNSPEMQRTDDETSRNIPQKSPDSPWAGPESEEFPLQRTKSDEDQMSHSSMDSMNLVMLRAGESCRESRQPKKSVDSHKGESAERHNLKASKSLSSSSLFKAVLHSDFKVPANLLKLKRSRRKKDMSTVTELCRQSLLLTSEDAPNILGPASHKSCPSSPELKSKTAKPNWLQRNIFRHK</sequence>
<feature type="compositionally biased region" description="Basic and acidic residues" evidence="2">
    <location>
        <begin position="1404"/>
        <end position="1423"/>
    </location>
</feature>
<feature type="compositionally biased region" description="Polar residues" evidence="2">
    <location>
        <begin position="489"/>
        <end position="499"/>
    </location>
</feature>
<feature type="region of interest" description="Disordered" evidence="2">
    <location>
        <begin position="357"/>
        <end position="376"/>
    </location>
</feature>
<feature type="compositionally biased region" description="Basic residues" evidence="2">
    <location>
        <begin position="1006"/>
        <end position="1020"/>
    </location>
</feature>
<feature type="compositionally biased region" description="Basic and acidic residues" evidence="2">
    <location>
        <begin position="238"/>
        <end position="248"/>
    </location>
</feature>
<keyword evidence="1" id="KW-0175">Coiled coil</keyword>
<organism evidence="3 4">
    <name type="scientific">Larinioides sclopetarius</name>
    <dbReference type="NCBI Taxonomy" id="280406"/>
    <lineage>
        <taxon>Eukaryota</taxon>
        <taxon>Metazoa</taxon>
        <taxon>Ecdysozoa</taxon>
        <taxon>Arthropoda</taxon>
        <taxon>Chelicerata</taxon>
        <taxon>Arachnida</taxon>
        <taxon>Araneae</taxon>
        <taxon>Araneomorphae</taxon>
        <taxon>Entelegynae</taxon>
        <taxon>Araneoidea</taxon>
        <taxon>Araneidae</taxon>
        <taxon>Larinioides</taxon>
    </lineage>
</organism>
<feature type="compositionally biased region" description="Low complexity" evidence="2">
    <location>
        <begin position="1463"/>
        <end position="1473"/>
    </location>
</feature>
<feature type="region of interest" description="Disordered" evidence="2">
    <location>
        <begin position="1397"/>
        <end position="1444"/>
    </location>
</feature>
<feature type="compositionally biased region" description="Low complexity" evidence="2">
    <location>
        <begin position="1664"/>
        <end position="1673"/>
    </location>
</feature>